<dbReference type="InterPro" id="IPR010593">
    <property type="entry name" value="DUF1159"/>
</dbReference>
<accession>A0A3B0TPN3</accession>
<organism evidence="2">
    <name type="scientific">hydrothermal vent metagenome</name>
    <dbReference type="NCBI Taxonomy" id="652676"/>
    <lineage>
        <taxon>unclassified sequences</taxon>
        <taxon>metagenomes</taxon>
        <taxon>ecological metagenomes</taxon>
    </lineage>
</organism>
<dbReference type="PIRSF" id="PIRSF032064">
    <property type="entry name" value="UCP032064"/>
    <property type="match status" value="1"/>
</dbReference>
<dbReference type="InterPro" id="IPR007922">
    <property type="entry name" value="DciA-like"/>
</dbReference>
<feature type="region of interest" description="Disordered" evidence="1">
    <location>
        <begin position="118"/>
        <end position="149"/>
    </location>
</feature>
<reference evidence="2" key="1">
    <citation type="submission" date="2018-06" db="EMBL/GenBank/DDBJ databases">
        <authorList>
            <person name="Zhirakovskaya E."/>
        </authorList>
    </citation>
    <scope>NUCLEOTIDE SEQUENCE</scope>
</reference>
<protein>
    <recommendedName>
        <fullName evidence="3">Zn-ribbon-containing, possibly RNA-binding protein and truncated derivatives</fullName>
    </recommendedName>
</protein>
<sequence>MKNPSTTKSIKTRRGGRAKGVGELVGKLIDPALKKRGFASRDILENWQVIAPPPYNRTTIPDRLKWPRNKAGSDGALLYLRCVEGERMALSHDHERITEAVNRYFGYVLVQTIKLSNQPFPDQNVTDPNNGPQSNDQMNMTPEANGRIEKLVEGVEDSELKQALRELGQGMLNKNKQE</sequence>
<evidence type="ECO:0000313" key="2">
    <source>
        <dbReference type="EMBL" id="VAW16412.1"/>
    </source>
</evidence>
<dbReference type="AlphaFoldDB" id="A0A3B0TPN3"/>
<proteinExistence type="predicted"/>
<evidence type="ECO:0000256" key="1">
    <source>
        <dbReference type="SAM" id="MobiDB-lite"/>
    </source>
</evidence>
<dbReference type="Pfam" id="PF05258">
    <property type="entry name" value="DciA"/>
    <property type="match status" value="1"/>
</dbReference>
<dbReference type="EMBL" id="UOEQ01000100">
    <property type="protein sequence ID" value="VAW16412.1"/>
    <property type="molecule type" value="Genomic_DNA"/>
</dbReference>
<feature type="compositionally biased region" description="Polar residues" evidence="1">
    <location>
        <begin position="118"/>
        <end position="142"/>
    </location>
</feature>
<name>A0A3B0TPN3_9ZZZZ</name>
<gene>
    <name evidence="2" type="ORF">MNBD_ALPHA11-1392</name>
</gene>
<evidence type="ECO:0008006" key="3">
    <source>
        <dbReference type="Google" id="ProtNLM"/>
    </source>
</evidence>